<comment type="similarity">
    <text evidence="1">Belongs to the peptidase S1C family.</text>
</comment>
<dbReference type="SMART" id="SM00228">
    <property type="entry name" value="PDZ"/>
    <property type="match status" value="1"/>
</dbReference>
<dbReference type="PANTHER" id="PTHR43343:SF3">
    <property type="entry name" value="PROTEASE DO-LIKE 8, CHLOROPLASTIC"/>
    <property type="match status" value="1"/>
</dbReference>
<protein>
    <submittedName>
        <fullName evidence="6">Protease Do</fullName>
    </submittedName>
</protein>
<proteinExistence type="inferred from homology"/>
<name>A0A0G0PVT6_9BACT</name>
<dbReference type="CDD" id="cd06779">
    <property type="entry name" value="cpPDZ_Deg_HtrA-like"/>
    <property type="match status" value="1"/>
</dbReference>
<dbReference type="Pfam" id="PF13180">
    <property type="entry name" value="PDZ_2"/>
    <property type="match status" value="1"/>
</dbReference>
<keyword evidence="2 6" id="KW-0645">Protease</keyword>
<dbReference type="InterPro" id="IPR001478">
    <property type="entry name" value="PDZ"/>
</dbReference>
<dbReference type="SUPFAM" id="SSF50494">
    <property type="entry name" value="Trypsin-like serine proteases"/>
    <property type="match status" value="1"/>
</dbReference>
<feature type="compositionally biased region" description="Polar residues" evidence="4">
    <location>
        <begin position="392"/>
        <end position="403"/>
    </location>
</feature>
<dbReference type="PRINTS" id="PR00834">
    <property type="entry name" value="PROTEASES2C"/>
</dbReference>
<dbReference type="PANTHER" id="PTHR43343">
    <property type="entry name" value="PEPTIDASE S12"/>
    <property type="match status" value="1"/>
</dbReference>
<gene>
    <name evidence="6" type="ORF">UT19_C0012G0030</name>
</gene>
<dbReference type="Pfam" id="PF13365">
    <property type="entry name" value="Trypsin_2"/>
    <property type="match status" value="1"/>
</dbReference>
<dbReference type="STRING" id="1618573.UT19_C0012G0030"/>
<comment type="caution">
    <text evidence="6">The sequence shown here is derived from an EMBL/GenBank/DDBJ whole genome shotgun (WGS) entry which is preliminary data.</text>
</comment>
<dbReference type="InterPro" id="IPR043504">
    <property type="entry name" value="Peptidase_S1_PA_chymotrypsin"/>
</dbReference>
<feature type="region of interest" description="Disordered" evidence="4">
    <location>
        <begin position="378"/>
        <end position="403"/>
    </location>
</feature>
<keyword evidence="3" id="KW-0378">Hydrolase</keyword>
<evidence type="ECO:0000256" key="2">
    <source>
        <dbReference type="ARBA" id="ARBA00022670"/>
    </source>
</evidence>
<dbReference type="SUPFAM" id="SSF50156">
    <property type="entry name" value="PDZ domain-like"/>
    <property type="match status" value="1"/>
</dbReference>
<evidence type="ECO:0000256" key="1">
    <source>
        <dbReference type="ARBA" id="ARBA00010541"/>
    </source>
</evidence>
<dbReference type="GO" id="GO:0004252">
    <property type="term" value="F:serine-type endopeptidase activity"/>
    <property type="evidence" value="ECO:0007669"/>
    <property type="project" value="InterPro"/>
</dbReference>
<evidence type="ECO:0000256" key="4">
    <source>
        <dbReference type="SAM" id="MobiDB-lite"/>
    </source>
</evidence>
<dbReference type="InterPro" id="IPR036034">
    <property type="entry name" value="PDZ_sf"/>
</dbReference>
<dbReference type="AlphaFoldDB" id="A0A0G0PVT6"/>
<evidence type="ECO:0000259" key="5">
    <source>
        <dbReference type="PROSITE" id="PS50106"/>
    </source>
</evidence>
<feature type="domain" description="PDZ" evidence="5">
    <location>
        <begin position="276"/>
        <end position="352"/>
    </location>
</feature>
<organism evidence="6 7">
    <name type="scientific">Candidatus Woesebacteria bacterium GW2011_GWB1_39_10b</name>
    <dbReference type="NCBI Taxonomy" id="1618573"/>
    <lineage>
        <taxon>Bacteria</taxon>
        <taxon>Candidatus Woeseibacteriota</taxon>
    </lineage>
</organism>
<evidence type="ECO:0000313" key="6">
    <source>
        <dbReference type="EMBL" id="KKQ93441.1"/>
    </source>
</evidence>
<evidence type="ECO:0000313" key="7">
    <source>
        <dbReference type="Proteomes" id="UP000034932"/>
    </source>
</evidence>
<reference evidence="6 7" key="1">
    <citation type="journal article" date="2015" name="Nature">
        <title>rRNA introns, odd ribosomes, and small enigmatic genomes across a large radiation of phyla.</title>
        <authorList>
            <person name="Brown C.T."/>
            <person name="Hug L.A."/>
            <person name="Thomas B.C."/>
            <person name="Sharon I."/>
            <person name="Castelle C.J."/>
            <person name="Singh A."/>
            <person name="Wilkins M.J."/>
            <person name="Williams K.H."/>
            <person name="Banfield J.F."/>
        </authorList>
    </citation>
    <scope>NUCLEOTIDE SEQUENCE [LARGE SCALE GENOMIC DNA]</scope>
</reference>
<dbReference type="Gene3D" id="2.40.10.10">
    <property type="entry name" value="Trypsin-like serine proteases"/>
    <property type="match status" value="2"/>
</dbReference>
<dbReference type="PROSITE" id="PS50106">
    <property type="entry name" value="PDZ"/>
    <property type="match status" value="1"/>
</dbReference>
<dbReference type="Gene3D" id="2.30.42.10">
    <property type="match status" value="1"/>
</dbReference>
<sequence>MNRSKFQGLLLGLVIGFIVLVSAIGGALADRLFVIKPLDFLTARNEAEGFRVGTIEQKVLNEESVVINVADRVSPSVVTVSIQTPQRRILEFNPFGGGFRSRIEGGQPQDIGSGFIVSEDGLIITNKHVVSDTDSKYEVITKDGKEYEVQKVSRDPSNDLAVLKIDPSADSGEALQPVDLGESDNLKVGQFVIAIGTALGEFRHTVTTGVISGLGRGITAGSVFEGFVERLDDVIQTDAAINPGNSGGPLLNSAGQVIGVNVAVAQGAENIGFAIPINLVRDALDQFKSTGSFASKPFLGVQYQMIDQETAILNKVPQGAYVVEVVEDSPAANAGIKPNDIITKFDGEEVKGDDGGLADLISKKKAGQQVSLGIWRRRPGEASGQEGDGETLQLNATLSEFSE</sequence>
<dbReference type="GO" id="GO:0006508">
    <property type="term" value="P:proteolysis"/>
    <property type="evidence" value="ECO:0007669"/>
    <property type="project" value="UniProtKB-KW"/>
</dbReference>
<dbReference type="InterPro" id="IPR001940">
    <property type="entry name" value="Peptidase_S1C"/>
</dbReference>
<dbReference type="InterPro" id="IPR051201">
    <property type="entry name" value="Chloro_Bact_Ser_Proteases"/>
</dbReference>
<dbReference type="Proteomes" id="UP000034932">
    <property type="component" value="Unassembled WGS sequence"/>
</dbReference>
<dbReference type="InterPro" id="IPR009003">
    <property type="entry name" value="Peptidase_S1_PA"/>
</dbReference>
<evidence type="ECO:0000256" key="3">
    <source>
        <dbReference type="ARBA" id="ARBA00022801"/>
    </source>
</evidence>
<accession>A0A0G0PVT6</accession>
<dbReference type="PATRIC" id="fig|1618573.3.peg.793"/>
<dbReference type="EMBL" id="LBVW01000012">
    <property type="protein sequence ID" value="KKQ93441.1"/>
    <property type="molecule type" value="Genomic_DNA"/>
</dbReference>